<dbReference type="Gene3D" id="1.10.8.60">
    <property type="match status" value="1"/>
</dbReference>
<dbReference type="PROSITE" id="PS00675">
    <property type="entry name" value="SIGMA54_INTERACT_1"/>
    <property type="match status" value="1"/>
</dbReference>
<gene>
    <name evidence="7" type="ORF">SpAn4DRAFT_5163</name>
</gene>
<dbReference type="PROSITE" id="PS00676">
    <property type="entry name" value="SIGMA54_INTERACT_2"/>
    <property type="match status" value="1"/>
</dbReference>
<evidence type="ECO:0000259" key="6">
    <source>
        <dbReference type="PROSITE" id="PS50045"/>
    </source>
</evidence>
<dbReference type="Gene3D" id="3.40.50.300">
    <property type="entry name" value="P-loop containing nucleotide triphosphate hydrolases"/>
    <property type="match status" value="1"/>
</dbReference>
<dbReference type="InterPro" id="IPR035965">
    <property type="entry name" value="PAS-like_dom_sf"/>
</dbReference>
<dbReference type="AlphaFoldDB" id="A0A0U1L1G2"/>
<dbReference type="SUPFAM" id="SSF55781">
    <property type="entry name" value="GAF domain-like"/>
    <property type="match status" value="1"/>
</dbReference>
<dbReference type="InterPro" id="IPR029016">
    <property type="entry name" value="GAF-like_dom_sf"/>
</dbReference>
<accession>A0A0U1L1G2</accession>
<protein>
    <submittedName>
        <fullName evidence="7">Response regulator of zinc sigma-54-dependent two-component system</fullName>
    </submittedName>
</protein>
<dbReference type="InterPro" id="IPR025943">
    <property type="entry name" value="Sigma_54_int_dom_ATP-bd_2"/>
</dbReference>
<keyword evidence="8" id="KW-1185">Reference proteome</keyword>
<dbReference type="InterPro" id="IPR002078">
    <property type="entry name" value="Sigma_54_int"/>
</dbReference>
<dbReference type="GO" id="GO:0005524">
    <property type="term" value="F:ATP binding"/>
    <property type="evidence" value="ECO:0007669"/>
    <property type="project" value="UniProtKB-KW"/>
</dbReference>
<dbReference type="Pfam" id="PF02954">
    <property type="entry name" value="HTH_8"/>
    <property type="match status" value="1"/>
</dbReference>
<evidence type="ECO:0000256" key="2">
    <source>
        <dbReference type="ARBA" id="ARBA00022840"/>
    </source>
</evidence>
<dbReference type="SUPFAM" id="SSF46689">
    <property type="entry name" value="Homeodomain-like"/>
    <property type="match status" value="1"/>
</dbReference>
<dbReference type="InterPro" id="IPR025662">
    <property type="entry name" value="Sigma_54_int_dom_ATP-bd_1"/>
</dbReference>
<dbReference type="FunFam" id="3.40.50.300:FF:000006">
    <property type="entry name" value="DNA-binding transcriptional regulator NtrC"/>
    <property type="match status" value="1"/>
</dbReference>
<keyword evidence="5" id="KW-0804">Transcription</keyword>
<evidence type="ECO:0000313" key="8">
    <source>
        <dbReference type="Proteomes" id="UP000049855"/>
    </source>
</evidence>
<organism evidence="7 8">
    <name type="scientific">Sporomusa ovata</name>
    <dbReference type="NCBI Taxonomy" id="2378"/>
    <lineage>
        <taxon>Bacteria</taxon>
        <taxon>Bacillati</taxon>
        <taxon>Bacillota</taxon>
        <taxon>Negativicutes</taxon>
        <taxon>Selenomonadales</taxon>
        <taxon>Sporomusaceae</taxon>
        <taxon>Sporomusa</taxon>
    </lineage>
</organism>
<dbReference type="Pfam" id="PF01590">
    <property type="entry name" value="GAF"/>
    <property type="match status" value="1"/>
</dbReference>
<keyword evidence="1" id="KW-0547">Nucleotide-binding</keyword>
<dbReference type="GO" id="GO:0006355">
    <property type="term" value="P:regulation of DNA-templated transcription"/>
    <property type="evidence" value="ECO:0007669"/>
    <property type="project" value="InterPro"/>
</dbReference>
<dbReference type="Pfam" id="PF00158">
    <property type="entry name" value="Sigma54_activat"/>
    <property type="match status" value="1"/>
</dbReference>
<dbReference type="PROSITE" id="PS50045">
    <property type="entry name" value="SIGMA54_INTERACT_4"/>
    <property type="match status" value="1"/>
</dbReference>
<dbReference type="NCBIfam" id="TIGR00229">
    <property type="entry name" value="sensory_box"/>
    <property type="match status" value="1"/>
</dbReference>
<dbReference type="Gene3D" id="1.10.10.60">
    <property type="entry name" value="Homeodomain-like"/>
    <property type="match status" value="1"/>
</dbReference>
<reference evidence="8" key="1">
    <citation type="submission" date="2015-03" db="EMBL/GenBank/DDBJ databases">
        <authorList>
            <person name="Nijsse Bart"/>
        </authorList>
    </citation>
    <scope>NUCLEOTIDE SEQUENCE [LARGE SCALE GENOMIC DNA]</scope>
</reference>
<dbReference type="InterPro" id="IPR058031">
    <property type="entry name" value="AAA_lid_NorR"/>
</dbReference>
<dbReference type="InterPro" id="IPR027417">
    <property type="entry name" value="P-loop_NTPase"/>
</dbReference>
<dbReference type="Proteomes" id="UP000049855">
    <property type="component" value="Unassembled WGS sequence"/>
</dbReference>
<evidence type="ECO:0000313" key="7">
    <source>
        <dbReference type="EMBL" id="CQR73502.1"/>
    </source>
</evidence>
<dbReference type="Pfam" id="PF25601">
    <property type="entry name" value="AAA_lid_14"/>
    <property type="match status" value="1"/>
</dbReference>
<sequence length="668" mass="74516">MACDNPISIISKDLIWKKFISKGELESRIILPQIADSWVRCSQIDLNPNDGKCLNVLEKHDIYRMLEKNQDIVDIAKPFMANIYEFFRNSGFIVVLSDENGYIMERFGDAEVLTSARHLSFVQGASWREEDVGTNAIAIGLKTGAPVQVSGAEHYCRKHHWWTCSAAPIYGYDGQIVALLDISGPAQSAYSHTLAMVAAAANAITMQIGIKQKNYELSLMNKRLSSIFNTMSDGVIFFDRWGKVREFNPIAQKILGKSGNILNGASVQTIFRGKNQLIQTLLNGKAAYADVEFFTDTEMGPSRCVISGETIFDKQGCINGGVIILRPMEKVHNLVNRFSGHYTTFKFSDIIGKSQQITEAIRQASLAAATSSNVILRGESGTGKEMFAQAIHCRSSRRNGPFIAVNCGAIPRELIGSELFGYEEGAFTGAKRGGRPGNFELASGGTLFLDEIGDMPLEQQVALLRVLQEKKVARLGGNKVIPIDVRIICATNKDLNQLVANGTFRQDLYYRLNVFTIEIPPLRDRRDDIEMLFRYFVEQIGSEQGCEYTIETDVLDCINSYDWPGNVRQVHNVVERACNLTENQRISIACLPPELCCSPGREFSMRARHHENTGVCHYQEIKSEISNKECNEIKLLLAKERGNLSKVAATLGIARSTLYRKLKKYAIE</sequence>
<dbReference type="InterPro" id="IPR000014">
    <property type="entry name" value="PAS"/>
</dbReference>
<dbReference type="InterPro" id="IPR003018">
    <property type="entry name" value="GAF"/>
</dbReference>
<dbReference type="Gene3D" id="3.30.450.40">
    <property type="match status" value="1"/>
</dbReference>
<dbReference type="SUPFAM" id="SSF52540">
    <property type="entry name" value="P-loop containing nucleoside triphosphate hydrolases"/>
    <property type="match status" value="1"/>
</dbReference>
<dbReference type="InterPro" id="IPR003593">
    <property type="entry name" value="AAA+_ATPase"/>
</dbReference>
<keyword evidence="4" id="KW-0238">DNA-binding</keyword>
<dbReference type="PANTHER" id="PTHR32071">
    <property type="entry name" value="TRANSCRIPTIONAL REGULATORY PROTEIN"/>
    <property type="match status" value="1"/>
</dbReference>
<dbReference type="GO" id="GO:0043565">
    <property type="term" value="F:sequence-specific DNA binding"/>
    <property type="evidence" value="ECO:0007669"/>
    <property type="project" value="InterPro"/>
</dbReference>
<evidence type="ECO:0000256" key="5">
    <source>
        <dbReference type="ARBA" id="ARBA00023163"/>
    </source>
</evidence>
<dbReference type="RefSeq" id="WP_021171467.1">
    <property type="nucleotide sequence ID" value="NZ_CTRP01000013.1"/>
</dbReference>
<dbReference type="CDD" id="cd00009">
    <property type="entry name" value="AAA"/>
    <property type="match status" value="1"/>
</dbReference>
<keyword evidence="2" id="KW-0067">ATP-binding</keyword>
<dbReference type="Gene3D" id="3.30.450.20">
    <property type="entry name" value="PAS domain"/>
    <property type="match status" value="1"/>
</dbReference>
<dbReference type="EMBL" id="CTRP01000013">
    <property type="protein sequence ID" value="CQR73502.1"/>
    <property type="molecule type" value="Genomic_DNA"/>
</dbReference>
<dbReference type="InterPro" id="IPR009057">
    <property type="entry name" value="Homeodomain-like_sf"/>
</dbReference>
<proteinExistence type="predicted"/>
<keyword evidence="3" id="KW-0805">Transcription regulation</keyword>
<evidence type="ECO:0000256" key="1">
    <source>
        <dbReference type="ARBA" id="ARBA00022741"/>
    </source>
</evidence>
<dbReference type="PANTHER" id="PTHR32071:SF57">
    <property type="entry name" value="C4-DICARBOXYLATE TRANSPORT TRANSCRIPTIONAL REGULATORY PROTEIN DCTD"/>
    <property type="match status" value="1"/>
</dbReference>
<evidence type="ECO:0000256" key="4">
    <source>
        <dbReference type="ARBA" id="ARBA00023125"/>
    </source>
</evidence>
<name>A0A0U1L1G2_9FIRM</name>
<dbReference type="InterPro" id="IPR002197">
    <property type="entry name" value="HTH_Fis"/>
</dbReference>
<evidence type="ECO:0000256" key="3">
    <source>
        <dbReference type="ARBA" id="ARBA00023015"/>
    </source>
</evidence>
<dbReference type="PRINTS" id="PR01590">
    <property type="entry name" value="HTHFIS"/>
</dbReference>
<dbReference type="SMART" id="SM00382">
    <property type="entry name" value="AAA"/>
    <property type="match status" value="1"/>
</dbReference>
<dbReference type="SUPFAM" id="SSF55785">
    <property type="entry name" value="PYP-like sensor domain (PAS domain)"/>
    <property type="match status" value="1"/>
</dbReference>
<feature type="domain" description="Sigma-54 factor interaction" evidence="6">
    <location>
        <begin position="350"/>
        <end position="579"/>
    </location>
</feature>